<reference evidence="2" key="1">
    <citation type="journal article" date="2019" name="Int. J. Syst. Evol. Microbiol.">
        <title>The Global Catalogue of Microorganisms (GCM) 10K type strain sequencing project: providing services to taxonomists for standard genome sequencing and annotation.</title>
        <authorList>
            <consortium name="The Broad Institute Genomics Platform"/>
            <consortium name="The Broad Institute Genome Sequencing Center for Infectious Disease"/>
            <person name="Wu L."/>
            <person name="Ma J."/>
        </authorList>
    </citation>
    <scope>NUCLEOTIDE SEQUENCE [LARGE SCALE GENOMIC DNA]</scope>
    <source>
        <strain evidence="2">JCM 14307</strain>
    </source>
</reference>
<dbReference type="EMBL" id="BAAANF010000017">
    <property type="protein sequence ID" value="GAA1696361.1"/>
    <property type="molecule type" value="Genomic_DNA"/>
</dbReference>
<organism evidence="1 2">
    <name type="scientific">Kribbella yunnanensis</name>
    <dbReference type="NCBI Taxonomy" id="190194"/>
    <lineage>
        <taxon>Bacteria</taxon>
        <taxon>Bacillati</taxon>
        <taxon>Actinomycetota</taxon>
        <taxon>Actinomycetes</taxon>
        <taxon>Propionibacteriales</taxon>
        <taxon>Kribbellaceae</taxon>
        <taxon>Kribbella</taxon>
    </lineage>
</organism>
<accession>A0ABP4TZC0</accession>
<keyword evidence="2" id="KW-1185">Reference proteome</keyword>
<evidence type="ECO:0008006" key="3">
    <source>
        <dbReference type="Google" id="ProtNLM"/>
    </source>
</evidence>
<gene>
    <name evidence="1" type="ORF">GCM10009745_48000</name>
</gene>
<name>A0ABP4TZC0_9ACTN</name>
<dbReference type="RefSeq" id="WP_344156074.1">
    <property type="nucleotide sequence ID" value="NZ_BAAANF010000017.1"/>
</dbReference>
<comment type="caution">
    <text evidence="1">The sequence shown here is derived from an EMBL/GenBank/DDBJ whole genome shotgun (WGS) entry which is preliminary data.</text>
</comment>
<dbReference type="Proteomes" id="UP001500280">
    <property type="component" value="Unassembled WGS sequence"/>
</dbReference>
<evidence type="ECO:0000313" key="1">
    <source>
        <dbReference type="EMBL" id="GAA1696361.1"/>
    </source>
</evidence>
<protein>
    <recommendedName>
        <fullName evidence="3">Resolvase/invertase-type recombinase catalytic domain-containing protein</fullName>
    </recommendedName>
</protein>
<sequence length="108" mass="12253">MTDYTRPLLLGYVRQDLLPPDYDAERMKRLFEGFARAEGFAMGSVYAEHRSTAPAAFHALIESLDRYELTAVVMPSWEHLELVGDPAAVKQQFERVTGARFLLHDPSP</sequence>
<evidence type="ECO:0000313" key="2">
    <source>
        <dbReference type="Proteomes" id="UP001500280"/>
    </source>
</evidence>
<proteinExistence type="predicted"/>